<sequence>MSRSQFTSCLILASPPFPPASLKFGSCLKSYTMMIEMQVDNSNAGSPFEAEDHHDLPIRQLPPPYAQPSGYTFSRNKSTTPISNTMSLIPSMDSLLISTVSLPHCASRATGTQQPFAASRSSKPAPTTTWRIFGIIFGPTTVTPLVGLLHLDPGMILPYSHPKH</sequence>
<accession>A0AAU9LV69</accession>
<comment type="caution">
    <text evidence="1">The sequence shown here is derived from an EMBL/GenBank/DDBJ whole genome shotgun (WGS) entry which is preliminary data.</text>
</comment>
<gene>
    <name evidence="1" type="ORF">LVIROSA_LOCUS6026</name>
</gene>
<evidence type="ECO:0000313" key="1">
    <source>
        <dbReference type="EMBL" id="CAH1418435.1"/>
    </source>
</evidence>
<dbReference type="Proteomes" id="UP001157418">
    <property type="component" value="Unassembled WGS sequence"/>
</dbReference>
<name>A0AAU9LV69_9ASTR</name>
<organism evidence="1 2">
    <name type="scientific">Lactuca virosa</name>
    <dbReference type="NCBI Taxonomy" id="75947"/>
    <lineage>
        <taxon>Eukaryota</taxon>
        <taxon>Viridiplantae</taxon>
        <taxon>Streptophyta</taxon>
        <taxon>Embryophyta</taxon>
        <taxon>Tracheophyta</taxon>
        <taxon>Spermatophyta</taxon>
        <taxon>Magnoliopsida</taxon>
        <taxon>eudicotyledons</taxon>
        <taxon>Gunneridae</taxon>
        <taxon>Pentapetalae</taxon>
        <taxon>asterids</taxon>
        <taxon>campanulids</taxon>
        <taxon>Asterales</taxon>
        <taxon>Asteraceae</taxon>
        <taxon>Cichorioideae</taxon>
        <taxon>Cichorieae</taxon>
        <taxon>Lactucinae</taxon>
        <taxon>Lactuca</taxon>
    </lineage>
</organism>
<dbReference type="EMBL" id="CAKMRJ010000113">
    <property type="protein sequence ID" value="CAH1418435.1"/>
    <property type="molecule type" value="Genomic_DNA"/>
</dbReference>
<keyword evidence="2" id="KW-1185">Reference proteome</keyword>
<proteinExistence type="predicted"/>
<protein>
    <submittedName>
        <fullName evidence="1">Uncharacterized protein</fullName>
    </submittedName>
</protein>
<dbReference type="AlphaFoldDB" id="A0AAU9LV69"/>
<evidence type="ECO:0000313" key="2">
    <source>
        <dbReference type="Proteomes" id="UP001157418"/>
    </source>
</evidence>
<reference evidence="1 2" key="1">
    <citation type="submission" date="2022-01" db="EMBL/GenBank/DDBJ databases">
        <authorList>
            <person name="Xiong W."/>
            <person name="Schranz E."/>
        </authorList>
    </citation>
    <scope>NUCLEOTIDE SEQUENCE [LARGE SCALE GENOMIC DNA]</scope>
</reference>